<dbReference type="PROSITE" id="PS51257">
    <property type="entry name" value="PROKAR_LIPOPROTEIN"/>
    <property type="match status" value="1"/>
</dbReference>
<dbReference type="AlphaFoldDB" id="A0A104JIW4"/>
<dbReference type="InterPro" id="IPR002559">
    <property type="entry name" value="Transposase_11"/>
</dbReference>
<evidence type="ECO:0000313" key="3">
    <source>
        <dbReference type="EMBL" id="KVG71706.1"/>
    </source>
</evidence>
<dbReference type="OrthoDB" id="9796012at2"/>
<dbReference type="InterPro" id="IPR047952">
    <property type="entry name" value="Transpos_IS4"/>
</dbReference>
<feature type="non-terminal residue" evidence="3">
    <location>
        <position position="400"/>
    </location>
</feature>
<dbReference type="InterPro" id="IPR024473">
    <property type="entry name" value="Transposases_IS4_N"/>
</dbReference>
<dbReference type="Gene3D" id="3.90.350.10">
    <property type="entry name" value="Transposase Inhibitor Protein From Tn5, Chain A, domain 1"/>
    <property type="match status" value="1"/>
</dbReference>
<evidence type="ECO:0000313" key="4">
    <source>
        <dbReference type="Proteomes" id="UP000064029"/>
    </source>
</evidence>
<dbReference type="RefSeq" id="WP_059750375.1">
    <property type="nucleotide sequence ID" value="NZ_CP013414.1"/>
</dbReference>
<dbReference type="PANTHER" id="PTHR37529">
    <property type="entry name" value="TRANSPOSASE INSG FOR INSERTION SEQUENCE ELEMENT IS4-RELATED"/>
    <property type="match status" value="1"/>
</dbReference>
<dbReference type="Pfam" id="PF01609">
    <property type="entry name" value="DDE_Tnp_1"/>
    <property type="match status" value="1"/>
</dbReference>
<dbReference type="GO" id="GO:0004803">
    <property type="term" value="F:transposase activity"/>
    <property type="evidence" value="ECO:0007669"/>
    <property type="project" value="InterPro"/>
</dbReference>
<evidence type="ECO:0000259" key="1">
    <source>
        <dbReference type="Pfam" id="PF01609"/>
    </source>
</evidence>
<dbReference type="GO" id="GO:0003677">
    <property type="term" value="F:DNA binding"/>
    <property type="evidence" value="ECO:0007669"/>
    <property type="project" value="InterPro"/>
</dbReference>
<feature type="domain" description="Transposase IS4 N-terminal" evidence="2">
    <location>
        <begin position="19"/>
        <end position="114"/>
    </location>
</feature>
<name>A0A104JIW4_9BURK</name>
<dbReference type="EMBL" id="LOXM01000069">
    <property type="protein sequence ID" value="KVG71706.1"/>
    <property type="molecule type" value="Genomic_DNA"/>
</dbReference>
<evidence type="ECO:0000259" key="2">
    <source>
        <dbReference type="Pfam" id="PF13006"/>
    </source>
</evidence>
<organism evidence="3 4">
    <name type="scientific">Burkholderia ubonensis</name>
    <dbReference type="NCBI Taxonomy" id="101571"/>
    <lineage>
        <taxon>Bacteria</taxon>
        <taxon>Pseudomonadati</taxon>
        <taxon>Pseudomonadota</taxon>
        <taxon>Betaproteobacteria</taxon>
        <taxon>Burkholderiales</taxon>
        <taxon>Burkholderiaceae</taxon>
        <taxon>Burkholderia</taxon>
        <taxon>Burkholderia cepacia complex</taxon>
    </lineage>
</organism>
<comment type="caution">
    <text evidence="3">The sequence shown here is derived from an EMBL/GenBank/DDBJ whole genome shotgun (WGS) entry which is preliminary data.</text>
</comment>
<dbReference type="NCBIfam" id="NF033592">
    <property type="entry name" value="transpos_IS4_1"/>
    <property type="match status" value="1"/>
</dbReference>
<dbReference type="GO" id="GO:0006313">
    <property type="term" value="P:DNA transposition"/>
    <property type="evidence" value="ECO:0007669"/>
    <property type="project" value="InterPro"/>
</dbReference>
<dbReference type="Pfam" id="PF13006">
    <property type="entry name" value="Nterm_IS4"/>
    <property type="match status" value="1"/>
</dbReference>
<gene>
    <name evidence="3" type="ORF">WJ33_20645</name>
</gene>
<feature type="domain" description="Transposase IS4-like" evidence="1">
    <location>
        <begin position="134"/>
        <end position="358"/>
    </location>
</feature>
<proteinExistence type="predicted"/>
<reference evidence="3 4" key="1">
    <citation type="submission" date="2015-11" db="EMBL/GenBank/DDBJ databases">
        <title>Expanding the genomic diversity of Burkholderia species for the development of highly accurate diagnostics.</title>
        <authorList>
            <person name="Sahl J."/>
            <person name="Keim P."/>
            <person name="Wagner D."/>
        </authorList>
    </citation>
    <scope>NUCLEOTIDE SEQUENCE [LARGE SCALE GENOMIC DNA]</scope>
    <source>
        <strain evidence="3 4">MSMB2036</strain>
    </source>
</reference>
<dbReference type="SUPFAM" id="SSF53098">
    <property type="entry name" value="Ribonuclease H-like"/>
    <property type="match status" value="1"/>
</dbReference>
<dbReference type="PANTHER" id="PTHR37529:SF1">
    <property type="entry name" value="TRANSPOSASE INSG FOR INSERTION SEQUENCE ELEMENT IS4-RELATED"/>
    <property type="match status" value="1"/>
</dbReference>
<protein>
    <submittedName>
        <fullName evidence="3">Transposase</fullName>
    </submittedName>
</protein>
<sequence>MARTRKALPARVDVAHLISAGVLAAACPRPLIEAILAETGKASQRERRLPAPAVVYYVMALALWREAPLEEVLRVVCEGLQWLGGADQTEAVQVSKSAISQARTRLGPDVMRHLAQRVLRPLAPAGAPGAWYRQRRVMALDGSCLDVADERANAKFFGYPTATRGQSAFPQARLLGLVECGTHAIVAADIAPYARSEKAMAAEALPGWLQPDMLVLADRGFYSFKLWCLAANSGAALVWRVSSTLKLSTQQVLADGSYLSTVYDSADRARRHGRTVRVIEYALQNSATATEASYRLITTLLDAEQAPALELAALYHERWEIEGVFDEFKTHLRGASTVLRSKTPDLVQQELWGLLLAHFAIRQLMAQAAWRQALDPDRLSFMHAVRVIKRKLPQAAAVPP</sequence>
<dbReference type="InterPro" id="IPR012337">
    <property type="entry name" value="RNaseH-like_sf"/>
</dbReference>
<accession>A0A104JIW4</accession>
<dbReference type="Proteomes" id="UP000064029">
    <property type="component" value="Unassembled WGS sequence"/>
</dbReference>